<dbReference type="UniPathway" id="UPA00395">
    <property type="reaction ID" value="UER00654"/>
</dbReference>
<dbReference type="GO" id="GO:0000256">
    <property type="term" value="P:allantoin catabolic process"/>
    <property type="evidence" value="ECO:0007669"/>
    <property type="project" value="UniProtKB-UniRule"/>
</dbReference>
<dbReference type="InterPro" id="IPR005164">
    <property type="entry name" value="Allantoicase"/>
</dbReference>
<name>A0A6C2D1T1_9RHOO</name>
<dbReference type="AlphaFoldDB" id="A0A6C2D1T1"/>
<protein>
    <recommendedName>
        <fullName evidence="2">Probable allantoicase</fullName>
        <ecNumber evidence="2">3.5.3.4</ecNumber>
    </recommendedName>
    <alternativeName>
        <fullName evidence="2">Allantoate amidinohydrolase</fullName>
    </alternativeName>
</protein>
<evidence type="ECO:0000313" key="5">
    <source>
        <dbReference type="Proteomes" id="UP000389128"/>
    </source>
</evidence>
<dbReference type="EC" id="3.5.3.4" evidence="2"/>
<dbReference type="PIRSF" id="PIRSF016516">
    <property type="entry name" value="Allantoicase"/>
    <property type="match status" value="1"/>
</dbReference>
<dbReference type="SUPFAM" id="SSF49785">
    <property type="entry name" value="Galactose-binding domain-like"/>
    <property type="match status" value="2"/>
</dbReference>
<dbReference type="RefSeq" id="WP_148578763.1">
    <property type="nucleotide sequence ID" value="NZ_SDKK01000007.1"/>
</dbReference>
<dbReference type="GO" id="GO:0004037">
    <property type="term" value="F:allantoicase activity"/>
    <property type="evidence" value="ECO:0007669"/>
    <property type="project" value="UniProtKB-UniRule"/>
</dbReference>
<dbReference type="Pfam" id="PF03561">
    <property type="entry name" value="Allantoicase"/>
    <property type="match status" value="2"/>
</dbReference>
<feature type="domain" description="Allantoicase" evidence="3">
    <location>
        <begin position="202"/>
        <end position="345"/>
    </location>
</feature>
<dbReference type="HAMAP" id="MF_00813">
    <property type="entry name" value="Allantoicase"/>
    <property type="match status" value="1"/>
</dbReference>
<keyword evidence="2" id="KW-0659">Purine metabolism</keyword>
<keyword evidence="5" id="KW-1185">Reference proteome</keyword>
<sequence length="347" mass="37715">MASHTPGAPVFAPPADLPEWAQRSVDLASPRLGARTLGASDDFFAEVARMLNPEPAQFVPGKYDTNGKWMDGWESRRKRVAGHDWALVKLGVKGVIRGFDVDTSHFTGNYPPAVSIEATVSLSDEMDALQAASWTEILPASTLGPSSHHLLECTSNDAWTHLRVNIFPDGGIARLRVYGRPVGGLESLSGDQLMDLVAVENGGRAVSWNDASFGSSVSALLLPGRGQNMGDGWETRRRREPGNDWCVLELGAAGSIEKIEVDTAFFKGNYPDRCAIQAAFVTGGTDRSITTQSLFWQTLLPEQKLSMDAVHSFTEQVAQLGPITHVRFNIFPDGGVSRLRLWGKVAR</sequence>
<evidence type="ECO:0000259" key="3">
    <source>
        <dbReference type="Pfam" id="PF03561"/>
    </source>
</evidence>
<dbReference type="EMBL" id="SDKK01000007">
    <property type="protein sequence ID" value="TYC59743.1"/>
    <property type="molecule type" value="Genomic_DNA"/>
</dbReference>
<gene>
    <name evidence="2 4" type="primary">alc</name>
    <name evidence="4" type="ORF">ETQ85_09300</name>
</gene>
<dbReference type="InterPro" id="IPR008979">
    <property type="entry name" value="Galactose-bd-like_sf"/>
</dbReference>
<reference evidence="4 5" key="1">
    <citation type="submission" date="2019-01" db="EMBL/GenBank/DDBJ databases">
        <title>Zoogloea oleivorans genome sequencing and assembly.</title>
        <authorList>
            <person name="Tancsics A."/>
            <person name="Farkas M."/>
            <person name="Kriszt B."/>
            <person name="Maroti G."/>
            <person name="Horvath B."/>
        </authorList>
    </citation>
    <scope>NUCLEOTIDE SEQUENCE [LARGE SCALE GENOMIC DNA]</scope>
    <source>
        <strain evidence="4 5">Buc</strain>
    </source>
</reference>
<dbReference type="PANTHER" id="PTHR12045">
    <property type="entry name" value="ALLANTOICASE"/>
    <property type="match status" value="1"/>
</dbReference>
<dbReference type="NCBIfam" id="TIGR02961">
    <property type="entry name" value="allantoicase"/>
    <property type="match status" value="1"/>
</dbReference>
<comment type="catalytic activity">
    <reaction evidence="2">
        <text>allantoate + H2O = (S)-ureidoglycolate + urea</text>
        <dbReference type="Rhea" id="RHEA:11016"/>
        <dbReference type="ChEBI" id="CHEBI:15377"/>
        <dbReference type="ChEBI" id="CHEBI:16199"/>
        <dbReference type="ChEBI" id="CHEBI:17536"/>
        <dbReference type="ChEBI" id="CHEBI:57296"/>
        <dbReference type="EC" id="3.5.3.4"/>
    </reaction>
</comment>
<proteinExistence type="inferred from homology"/>
<dbReference type="Gene3D" id="2.60.120.260">
    <property type="entry name" value="Galactose-binding domain-like"/>
    <property type="match status" value="2"/>
</dbReference>
<comment type="similarity">
    <text evidence="1 2">Belongs to the allantoicase family.</text>
</comment>
<organism evidence="4 5">
    <name type="scientific">Zoogloea oleivorans</name>
    <dbReference type="NCBI Taxonomy" id="1552750"/>
    <lineage>
        <taxon>Bacteria</taxon>
        <taxon>Pseudomonadati</taxon>
        <taxon>Pseudomonadota</taxon>
        <taxon>Betaproteobacteria</taxon>
        <taxon>Rhodocyclales</taxon>
        <taxon>Zoogloeaceae</taxon>
        <taxon>Zoogloea</taxon>
    </lineage>
</organism>
<feature type="domain" description="Allantoicase" evidence="3">
    <location>
        <begin position="33"/>
        <end position="181"/>
    </location>
</feature>
<dbReference type="OrthoDB" id="2078334at2"/>
<dbReference type="GO" id="GO:0006144">
    <property type="term" value="P:purine nucleobase metabolic process"/>
    <property type="evidence" value="ECO:0007669"/>
    <property type="project" value="UniProtKB-KW"/>
</dbReference>
<evidence type="ECO:0000313" key="4">
    <source>
        <dbReference type="EMBL" id="TYC59743.1"/>
    </source>
</evidence>
<evidence type="ECO:0000256" key="1">
    <source>
        <dbReference type="ARBA" id="ARBA00009242"/>
    </source>
</evidence>
<keyword evidence="2 4" id="KW-0378">Hydrolase</keyword>
<dbReference type="PANTHER" id="PTHR12045:SF3">
    <property type="entry name" value="INACTIVE ALLANTOICASE-RELATED"/>
    <property type="match status" value="1"/>
</dbReference>
<dbReference type="InterPro" id="IPR015908">
    <property type="entry name" value="Allantoicase_dom"/>
</dbReference>
<comment type="caution">
    <text evidence="4">The sequence shown here is derived from an EMBL/GenBank/DDBJ whole genome shotgun (WGS) entry which is preliminary data.</text>
</comment>
<dbReference type="Proteomes" id="UP000389128">
    <property type="component" value="Unassembled WGS sequence"/>
</dbReference>
<comment type="pathway">
    <text evidence="2">Nitrogen metabolism; (S)-allantoin degradation; (S)-ureidoglycolate from allantoate (aminidohydrolase route): step 1/1.</text>
</comment>
<evidence type="ECO:0000256" key="2">
    <source>
        <dbReference type="HAMAP-Rule" id="MF_00813"/>
    </source>
</evidence>
<accession>A0A6C2D1T1</accession>